<keyword evidence="25" id="KW-1185">Reference proteome</keyword>
<dbReference type="GO" id="GO:0031054">
    <property type="term" value="P:pre-miRNA processing"/>
    <property type="evidence" value="ECO:0007669"/>
    <property type="project" value="InterPro"/>
</dbReference>
<dbReference type="InterPro" id="IPR006935">
    <property type="entry name" value="Helicase/UvrB_N"/>
</dbReference>
<keyword evidence="11" id="KW-0460">Magnesium</keyword>
<dbReference type="Gene3D" id="3.30.160.20">
    <property type="match status" value="1"/>
</dbReference>
<dbReference type="InterPro" id="IPR027417">
    <property type="entry name" value="P-loop_NTPase"/>
</dbReference>
<keyword evidence="13" id="KW-0943">RNA-mediated gene silencing</keyword>
<evidence type="ECO:0000256" key="7">
    <source>
        <dbReference type="ARBA" id="ARBA00022759"/>
    </source>
</evidence>
<feature type="domain" description="PAZ" evidence="20">
    <location>
        <begin position="856"/>
        <end position="948"/>
    </location>
</feature>
<feature type="domain" description="DRBM" evidence="18">
    <location>
        <begin position="1671"/>
        <end position="1706"/>
    </location>
</feature>
<dbReference type="Pfam" id="PF04851">
    <property type="entry name" value="ResIII"/>
    <property type="match status" value="1"/>
</dbReference>
<feature type="compositionally biased region" description="Basic and acidic residues" evidence="17">
    <location>
        <begin position="1113"/>
        <end position="1129"/>
    </location>
</feature>
<dbReference type="Gene3D" id="1.10.1520.10">
    <property type="entry name" value="Ribonuclease III domain"/>
    <property type="match status" value="2"/>
</dbReference>
<dbReference type="InterPro" id="IPR036389">
    <property type="entry name" value="RNase_III_sf"/>
</dbReference>
<feature type="domain" description="RNase III" evidence="19">
    <location>
        <begin position="1202"/>
        <end position="1411"/>
    </location>
</feature>
<feature type="domain" description="RNase III" evidence="19">
    <location>
        <begin position="1452"/>
        <end position="1609"/>
    </location>
</feature>
<evidence type="ECO:0000256" key="15">
    <source>
        <dbReference type="ARBA" id="ARBA00035116"/>
    </source>
</evidence>
<keyword evidence="7" id="KW-0255">Endonuclease</keyword>
<evidence type="ECO:0000259" key="21">
    <source>
        <dbReference type="PROSITE" id="PS51192"/>
    </source>
</evidence>
<evidence type="ECO:0000259" key="19">
    <source>
        <dbReference type="PROSITE" id="PS50142"/>
    </source>
</evidence>
<evidence type="ECO:0000256" key="16">
    <source>
        <dbReference type="PROSITE-ProRule" id="PRU00657"/>
    </source>
</evidence>
<evidence type="ECO:0000256" key="14">
    <source>
        <dbReference type="ARBA" id="ARBA00023211"/>
    </source>
</evidence>
<dbReference type="InterPro" id="IPR036085">
    <property type="entry name" value="PAZ_dom_sf"/>
</dbReference>
<keyword evidence="3" id="KW-0540">Nuclease</keyword>
<dbReference type="Pfam" id="PF03368">
    <property type="entry name" value="Dicer_dimer"/>
    <property type="match status" value="1"/>
</dbReference>
<evidence type="ECO:0000256" key="4">
    <source>
        <dbReference type="ARBA" id="ARBA00022723"/>
    </source>
</evidence>
<sequence>FLLLTVVNTSRPEDNLNLYISNMEEQPEKFVPREYQLELLEEVKKENTILFLPTGSGKTYIATMLIKEMGECLNKPIGKGRKWTFYIVQSVPLVNQQASSLRRHLPWNIGTFSGDMNVDFWSRDQWNNILEKCHIMVMTAQIYLNNLHHGYMNIYDANLIVVDECHHAVALHPFKQIMQVIHDTDFRKKTRPHILGLTATLINSNAKNVKEELTKLQQTFNAVIKTRYEKDIKVFSARPEEFIHLYDEYIIDKTMLPVIDKIRLINDYVRKFQLPINSIPIVEQKKIFYLDYQKQPSRNLANYFLDIEIIFMESGAYAAYLATWHYIIEVEKKKKLCKDTEKSLMLLVVMSELTLIRKAFYDFIKLNSMSENCSSILMSENCSSILMSNASPKLKLLVDILKSIQRTDICLIFVDRRTSAKVLYHFIKNLVHDNFLKNIECDYVVGARGMYNLDTKEMMYKKHQNNDIIKRFNENTINVLITSEVLEEGVDIQTCNYVIRYDSPKNFPSYVQSKGRARCNGSKFIVMVPNLIKFKKTHTEFAKMEEDINKTLTLNEIDEENIEENVEEIFKTKFASLTHDTAISIINRYCFSLPQDRFTNLTPEWYISENNNNIDFKKYKLKLPINSAIKTPIDGAFCKNKKNAKKSAAFNACVELYKCGALDDRLLPIQVKNKPIFKDVNWFPHWDEKDIEAASYNLKPGTNKMKRMVNIKSTSYLYGTYPQKNQTSYLHVIHCTPTYDHLSDIKYETFDKLLRSNKEFGILTSAKLPHVSNFPIFLNFGDVNIQIKVNVDEIFLDSEDREKIEHFHNKLFVDVLGVKDFICRCYSNEDNAYLIVPIYSNGGTFNLDWSVMNIHEFVELEFPTIEQRESKFYEEYLKTPHVISPWYRNIEPIQRYVVTDVHYDMTPESAFPTNEFDTYESYFLDKYSINVMNKTQPMIKVKSLRVSKINYLTPKISTGKIDKRNEYIEILVPEFCIWHKFPSDYWLKALMLPTILFRLNSLLLAENLLVKINTMCNIIVEKNDQEDRLEMDNFCGFNEVKKKAIILPIGETLKSLNNSYDNIGTTWNSKNMPIDIDRQINTTMLDVLNYHTFMYDSTIFKSRENISKMNSKNVREDQDSNKNNSDYEPKCKKYRYSSYDKEYLEEINKSNKSELAPNVLQKLVNFGIFKNNFPCIEMDTILNNVLSELNILRFSNSSTPVLEPLIKKLSDIKTRPTQSDILKVMTPPFASDMFNYERMETYGDSFLKFAISLVLFDAFPAENEGFLTELKMKIVGNRNLAYVGKNIDIGSYLMVNIFDPMDWIPPCFSVHTKIKEIIEKGSLQSDVLHQISIPRDDKLSGKLSDNTWINIEIELLKFKQVSDMPMSNSDEENPSVGHSQSDLFIHKQSVSDKMVADSVESLIGTYVKSCGVEVGFKILIGLGILPERFVDKLKEKQSNIQFINCSNILPGYEILEDRIGYSFKNKSLLIQSLTHPTYQTGITECYQRLEFLGDAILDFIITTYIIEHCHNKTPGEITDIRSSLVNNITFASLSIRIGLHRFLLAKSIKLTEAIDRFYEHQQRIDHKIGQEVLYLIEERDYCVAESIDVPKVLGDLFESLMAAIYLDCGRDLNFVWSICYKFLEHEIKEFCTNIPKNPIRILHETKVVPIFSKPTASNQSIQRGIGTMVQLEITVNNKIITIYGFGQNKKEAKVAAAKMALKRMNEMV</sequence>
<dbReference type="InterPro" id="IPR048512">
    <property type="entry name" value="Dicer_platform"/>
</dbReference>
<name>A0A5E4NIS2_9HEMI</name>
<evidence type="ECO:0000256" key="11">
    <source>
        <dbReference type="ARBA" id="ARBA00022842"/>
    </source>
</evidence>
<dbReference type="PROSITE" id="PS50142">
    <property type="entry name" value="RNASE_3_2"/>
    <property type="match status" value="2"/>
</dbReference>
<dbReference type="InterPro" id="IPR014001">
    <property type="entry name" value="Helicase_ATP-bd"/>
</dbReference>
<dbReference type="CDD" id="cd00593">
    <property type="entry name" value="RIBOc"/>
    <property type="match status" value="2"/>
</dbReference>
<dbReference type="GO" id="GO:0003677">
    <property type="term" value="F:DNA binding"/>
    <property type="evidence" value="ECO:0007669"/>
    <property type="project" value="InterPro"/>
</dbReference>
<reference evidence="24 25" key="1">
    <citation type="submission" date="2019-08" db="EMBL/GenBank/DDBJ databases">
        <authorList>
            <person name="Alioto T."/>
            <person name="Alioto T."/>
            <person name="Gomez Garrido J."/>
        </authorList>
    </citation>
    <scope>NUCLEOTIDE SEQUENCE [LARGE SCALE GENOMIC DNA]</scope>
</reference>
<dbReference type="InterPro" id="IPR044441">
    <property type="entry name" value="DICER_DSRM"/>
</dbReference>
<accession>A0A5E4NIS2</accession>
<dbReference type="GO" id="GO:0030422">
    <property type="term" value="P:siRNA processing"/>
    <property type="evidence" value="ECO:0007669"/>
    <property type="project" value="InterPro"/>
</dbReference>
<keyword evidence="5" id="KW-0677">Repeat</keyword>
<dbReference type="FunFam" id="3.40.50.300:FF:000628">
    <property type="entry name" value="Endoribonuclease Dicer"/>
    <property type="match status" value="1"/>
</dbReference>
<dbReference type="GO" id="GO:0004386">
    <property type="term" value="F:helicase activity"/>
    <property type="evidence" value="ECO:0007669"/>
    <property type="project" value="UniProtKB-KW"/>
</dbReference>
<dbReference type="PANTHER" id="PTHR14950:SF36">
    <property type="entry name" value="ENDORIBONUCLEASE DCR-2"/>
    <property type="match status" value="1"/>
</dbReference>
<evidence type="ECO:0000256" key="17">
    <source>
        <dbReference type="SAM" id="MobiDB-lite"/>
    </source>
</evidence>
<keyword evidence="10" id="KW-0067">ATP-binding</keyword>
<dbReference type="Gene3D" id="3.30.160.380">
    <property type="entry name" value="Dicer dimerisation domain"/>
    <property type="match status" value="1"/>
</dbReference>
<feature type="domain" description="Helicase ATP-binding" evidence="21">
    <location>
        <begin position="39"/>
        <end position="219"/>
    </location>
</feature>
<dbReference type="EMBL" id="CABPRJ010001957">
    <property type="protein sequence ID" value="VVC42506.1"/>
    <property type="molecule type" value="Genomic_DNA"/>
</dbReference>
<dbReference type="Pfam" id="PF20931">
    <property type="entry name" value="Dicer_platform"/>
    <property type="match status" value="1"/>
</dbReference>
<dbReference type="InterPro" id="IPR000999">
    <property type="entry name" value="RNase_III_dom"/>
</dbReference>
<dbReference type="GO" id="GO:0004525">
    <property type="term" value="F:ribonuclease III activity"/>
    <property type="evidence" value="ECO:0007669"/>
    <property type="project" value="InterPro"/>
</dbReference>
<dbReference type="InterPro" id="IPR001650">
    <property type="entry name" value="Helicase_C-like"/>
</dbReference>
<keyword evidence="4" id="KW-0479">Metal-binding</keyword>
<protein>
    <submittedName>
        <fullName evidence="24">Helicase/UvrB, N-terminal,PAZ domain,Helicase, C-terminal,Ribonuclease III domain,P-loop containing</fullName>
    </submittedName>
</protein>
<feature type="domain" description="Dicer dsRNA-binding fold" evidence="23">
    <location>
        <begin position="582"/>
        <end position="676"/>
    </location>
</feature>
<dbReference type="Gene3D" id="2.170.260.10">
    <property type="entry name" value="paz domain"/>
    <property type="match status" value="1"/>
</dbReference>
<dbReference type="SMART" id="SM00535">
    <property type="entry name" value="RIBOc"/>
    <property type="match status" value="2"/>
</dbReference>
<keyword evidence="9 24" id="KW-0347">Helicase</keyword>
<evidence type="ECO:0000256" key="2">
    <source>
        <dbReference type="ARBA" id="ARBA00001946"/>
    </source>
</evidence>
<dbReference type="InterPro" id="IPR038248">
    <property type="entry name" value="Dicer_dimer_sf"/>
</dbReference>
<keyword evidence="14" id="KW-0464">Manganese</keyword>
<evidence type="ECO:0000256" key="5">
    <source>
        <dbReference type="ARBA" id="ARBA00022737"/>
    </source>
</evidence>
<evidence type="ECO:0000256" key="9">
    <source>
        <dbReference type="ARBA" id="ARBA00022806"/>
    </source>
</evidence>
<dbReference type="Pfam" id="PF00271">
    <property type="entry name" value="Helicase_C"/>
    <property type="match status" value="1"/>
</dbReference>
<evidence type="ECO:0000313" key="25">
    <source>
        <dbReference type="Proteomes" id="UP000325440"/>
    </source>
</evidence>
<dbReference type="GO" id="GO:0005634">
    <property type="term" value="C:nucleus"/>
    <property type="evidence" value="ECO:0007669"/>
    <property type="project" value="TreeGrafter"/>
</dbReference>
<dbReference type="PROSITE" id="PS50137">
    <property type="entry name" value="DS_RBD"/>
    <property type="match status" value="1"/>
</dbReference>
<dbReference type="GO" id="GO:0006309">
    <property type="term" value="P:apoptotic DNA fragmentation"/>
    <property type="evidence" value="ECO:0007669"/>
    <property type="project" value="TreeGrafter"/>
</dbReference>
<dbReference type="SUPFAM" id="SSF52540">
    <property type="entry name" value="P-loop containing nucleoside triphosphate hydrolases"/>
    <property type="match status" value="1"/>
</dbReference>
<evidence type="ECO:0000259" key="20">
    <source>
        <dbReference type="PROSITE" id="PS50821"/>
    </source>
</evidence>
<comment type="cofactor">
    <cofactor evidence="2">
        <name>Mg(2+)</name>
        <dbReference type="ChEBI" id="CHEBI:18420"/>
    </cofactor>
</comment>
<dbReference type="SUPFAM" id="SSF101690">
    <property type="entry name" value="PAZ domain"/>
    <property type="match status" value="1"/>
</dbReference>
<dbReference type="SMART" id="SM00487">
    <property type="entry name" value="DEXDc"/>
    <property type="match status" value="1"/>
</dbReference>
<dbReference type="SUPFAM" id="SSF69065">
    <property type="entry name" value="RNase III domain-like"/>
    <property type="match status" value="2"/>
</dbReference>
<dbReference type="GO" id="GO:0070578">
    <property type="term" value="C:RISC-loading complex"/>
    <property type="evidence" value="ECO:0007669"/>
    <property type="project" value="TreeGrafter"/>
</dbReference>
<comment type="similarity">
    <text evidence="15 16">Belongs to the helicase family. Dicer subfamily.</text>
</comment>
<feature type="region of interest" description="Disordered" evidence="17">
    <location>
        <begin position="1110"/>
        <end position="1129"/>
    </location>
</feature>
<evidence type="ECO:0000256" key="8">
    <source>
        <dbReference type="ARBA" id="ARBA00022801"/>
    </source>
</evidence>
<dbReference type="GO" id="GO:0005524">
    <property type="term" value="F:ATP binding"/>
    <property type="evidence" value="ECO:0007669"/>
    <property type="project" value="UniProtKB-KW"/>
</dbReference>
<dbReference type="InterPro" id="IPR003100">
    <property type="entry name" value="PAZ_dom"/>
</dbReference>
<evidence type="ECO:0000256" key="1">
    <source>
        <dbReference type="ARBA" id="ARBA00001936"/>
    </source>
</evidence>
<dbReference type="GO" id="GO:0046872">
    <property type="term" value="F:metal ion binding"/>
    <property type="evidence" value="ECO:0007669"/>
    <property type="project" value="UniProtKB-KW"/>
</dbReference>
<dbReference type="SMART" id="SM00949">
    <property type="entry name" value="PAZ"/>
    <property type="match status" value="1"/>
</dbReference>
<keyword evidence="6" id="KW-0547">Nucleotide-binding</keyword>
<dbReference type="InterPro" id="IPR005034">
    <property type="entry name" value="Dicer_dimerisation"/>
</dbReference>
<dbReference type="GO" id="GO:0005737">
    <property type="term" value="C:cytoplasm"/>
    <property type="evidence" value="ECO:0007669"/>
    <property type="project" value="TreeGrafter"/>
</dbReference>
<dbReference type="PROSITE" id="PS00517">
    <property type="entry name" value="RNASE_3_1"/>
    <property type="match status" value="1"/>
</dbReference>
<dbReference type="PROSITE" id="PS51327">
    <property type="entry name" value="DICER_DSRBF"/>
    <property type="match status" value="1"/>
</dbReference>
<dbReference type="PROSITE" id="PS51194">
    <property type="entry name" value="HELICASE_CTER"/>
    <property type="match status" value="1"/>
</dbReference>
<evidence type="ECO:0000256" key="3">
    <source>
        <dbReference type="ARBA" id="ARBA00022722"/>
    </source>
</evidence>
<dbReference type="Gene3D" id="3.40.50.300">
    <property type="entry name" value="P-loop containing nucleotide triphosphate hydrolases"/>
    <property type="match status" value="2"/>
</dbReference>
<feature type="domain" description="Helicase C-terminal" evidence="22">
    <location>
        <begin position="393"/>
        <end position="578"/>
    </location>
</feature>
<dbReference type="PANTHER" id="PTHR14950">
    <property type="entry name" value="DICER-RELATED"/>
    <property type="match status" value="1"/>
</dbReference>
<evidence type="ECO:0000256" key="13">
    <source>
        <dbReference type="ARBA" id="ARBA00023158"/>
    </source>
</evidence>
<dbReference type="OrthoDB" id="416741at2759"/>
<dbReference type="Pfam" id="PF02170">
    <property type="entry name" value="PAZ"/>
    <property type="match status" value="1"/>
</dbReference>
<proteinExistence type="inferred from homology"/>
<dbReference type="GO" id="GO:0003723">
    <property type="term" value="F:RNA binding"/>
    <property type="evidence" value="ECO:0007669"/>
    <property type="project" value="UniProtKB-UniRule"/>
</dbReference>
<dbReference type="Pfam" id="PF00636">
    <property type="entry name" value="Ribonuclease_3"/>
    <property type="match status" value="2"/>
</dbReference>
<keyword evidence="12 16" id="KW-0694">RNA-binding</keyword>
<evidence type="ECO:0000259" key="22">
    <source>
        <dbReference type="PROSITE" id="PS51194"/>
    </source>
</evidence>
<keyword evidence="8" id="KW-0378">Hydrolase</keyword>
<evidence type="ECO:0000259" key="23">
    <source>
        <dbReference type="PROSITE" id="PS51327"/>
    </source>
</evidence>
<dbReference type="SMART" id="SM00490">
    <property type="entry name" value="HELICc"/>
    <property type="match status" value="1"/>
</dbReference>
<gene>
    <name evidence="24" type="ORF">CINCED_3A023563</name>
</gene>
<evidence type="ECO:0000256" key="6">
    <source>
        <dbReference type="ARBA" id="ARBA00022741"/>
    </source>
</evidence>
<dbReference type="GO" id="GO:0004530">
    <property type="term" value="F:deoxyribonuclease I activity"/>
    <property type="evidence" value="ECO:0007669"/>
    <property type="project" value="TreeGrafter"/>
</dbReference>
<dbReference type="SUPFAM" id="SSF54768">
    <property type="entry name" value="dsRNA-binding domain-like"/>
    <property type="match status" value="1"/>
</dbReference>
<evidence type="ECO:0000313" key="24">
    <source>
        <dbReference type="EMBL" id="VVC42506.1"/>
    </source>
</evidence>
<evidence type="ECO:0000256" key="12">
    <source>
        <dbReference type="ARBA" id="ARBA00022884"/>
    </source>
</evidence>
<dbReference type="InterPro" id="IPR014720">
    <property type="entry name" value="dsRBD_dom"/>
</dbReference>
<dbReference type="Proteomes" id="UP000325440">
    <property type="component" value="Unassembled WGS sequence"/>
</dbReference>
<feature type="non-terminal residue" evidence="24">
    <location>
        <position position="1"/>
    </location>
</feature>
<evidence type="ECO:0000256" key="10">
    <source>
        <dbReference type="ARBA" id="ARBA00022840"/>
    </source>
</evidence>
<dbReference type="PROSITE" id="PS50821">
    <property type="entry name" value="PAZ"/>
    <property type="match status" value="1"/>
</dbReference>
<dbReference type="Pfam" id="PF20932">
    <property type="entry name" value="Dicer_dsRBD"/>
    <property type="match status" value="1"/>
</dbReference>
<organism evidence="24 25">
    <name type="scientific">Cinara cedri</name>
    <dbReference type="NCBI Taxonomy" id="506608"/>
    <lineage>
        <taxon>Eukaryota</taxon>
        <taxon>Metazoa</taxon>
        <taxon>Ecdysozoa</taxon>
        <taxon>Arthropoda</taxon>
        <taxon>Hexapoda</taxon>
        <taxon>Insecta</taxon>
        <taxon>Pterygota</taxon>
        <taxon>Neoptera</taxon>
        <taxon>Paraneoptera</taxon>
        <taxon>Hemiptera</taxon>
        <taxon>Sternorrhyncha</taxon>
        <taxon>Aphidomorpha</taxon>
        <taxon>Aphidoidea</taxon>
        <taxon>Aphididae</taxon>
        <taxon>Lachninae</taxon>
        <taxon>Cinara</taxon>
    </lineage>
</organism>
<evidence type="ECO:0000259" key="18">
    <source>
        <dbReference type="PROSITE" id="PS50137"/>
    </source>
</evidence>
<comment type="cofactor">
    <cofactor evidence="1">
        <name>Mn(2+)</name>
        <dbReference type="ChEBI" id="CHEBI:29035"/>
    </cofactor>
</comment>
<dbReference type="FunFam" id="1.10.1520.10:FF:000004">
    <property type="entry name" value="Endoribonuclease dicer-like 1"/>
    <property type="match status" value="1"/>
</dbReference>
<dbReference type="CDD" id="cd18034">
    <property type="entry name" value="DEXHc_dicer"/>
    <property type="match status" value="1"/>
</dbReference>
<dbReference type="PROSITE" id="PS51192">
    <property type="entry name" value="HELICASE_ATP_BIND_1"/>
    <property type="match status" value="1"/>
</dbReference>